<evidence type="ECO:0000256" key="3">
    <source>
        <dbReference type="ARBA" id="ARBA00022825"/>
    </source>
</evidence>
<dbReference type="InterPro" id="IPR022398">
    <property type="entry name" value="Peptidase_S8_His-AS"/>
</dbReference>
<dbReference type="Pfam" id="PF02225">
    <property type="entry name" value="PA"/>
    <property type="match status" value="1"/>
</dbReference>
<feature type="signal peptide" evidence="6">
    <location>
        <begin position="1"/>
        <end position="26"/>
    </location>
</feature>
<accession>A0A094IKE9</accession>
<dbReference type="PROSITE" id="PS51892">
    <property type="entry name" value="SUBTILASE"/>
    <property type="match status" value="1"/>
</dbReference>
<protein>
    <recommendedName>
        <fullName evidence="11">Peptidase S8</fullName>
    </recommendedName>
</protein>
<feature type="active site" description="Charge relay system" evidence="4 5">
    <location>
        <position position="596"/>
    </location>
</feature>
<keyword evidence="2 5" id="KW-0378">Hydrolase</keyword>
<dbReference type="RefSeq" id="WP_034733321.1">
    <property type="nucleotide sequence ID" value="NZ_JPIN01000011.1"/>
</dbReference>
<dbReference type="PANTHER" id="PTHR10795">
    <property type="entry name" value="PROPROTEIN CONVERTASE SUBTILISIN/KEXIN"/>
    <property type="match status" value="1"/>
</dbReference>
<dbReference type="Pfam" id="PF00082">
    <property type="entry name" value="Peptidase_S8"/>
    <property type="match status" value="1"/>
</dbReference>
<gene>
    <name evidence="9" type="ORF">IDAT_10100</name>
</gene>
<dbReference type="PROSITE" id="PS00137">
    <property type="entry name" value="SUBTILASE_HIS"/>
    <property type="match status" value="1"/>
</dbReference>
<keyword evidence="3 5" id="KW-0720">Serine protease</keyword>
<dbReference type="SUPFAM" id="SSF52025">
    <property type="entry name" value="PA domain"/>
    <property type="match status" value="1"/>
</dbReference>
<evidence type="ECO:0000313" key="10">
    <source>
        <dbReference type="Proteomes" id="UP000053718"/>
    </source>
</evidence>
<dbReference type="Pfam" id="PF17963">
    <property type="entry name" value="Big_9"/>
    <property type="match status" value="1"/>
</dbReference>
<dbReference type="AlphaFoldDB" id="A0A094IKE9"/>
<evidence type="ECO:0000256" key="6">
    <source>
        <dbReference type="SAM" id="SignalP"/>
    </source>
</evidence>
<dbReference type="Proteomes" id="UP000053718">
    <property type="component" value="Unassembled WGS sequence"/>
</dbReference>
<keyword evidence="6" id="KW-0732">Signal</keyword>
<dbReference type="Gene3D" id="3.40.50.200">
    <property type="entry name" value="Peptidase S8/S53 domain"/>
    <property type="match status" value="1"/>
</dbReference>
<evidence type="ECO:0000259" key="8">
    <source>
        <dbReference type="Pfam" id="PF02225"/>
    </source>
</evidence>
<dbReference type="Gene3D" id="3.50.30.30">
    <property type="match status" value="1"/>
</dbReference>
<dbReference type="STRING" id="1517416.IDAT_10100"/>
<feature type="chain" id="PRO_5001899662" description="Peptidase S8" evidence="6">
    <location>
        <begin position="27"/>
        <end position="1186"/>
    </location>
</feature>
<keyword evidence="1 5" id="KW-0645">Protease</keyword>
<dbReference type="InterPro" id="IPR003137">
    <property type="entry name" value="PA_domain"/>
</dbReference>
<dbReference type="InterPro" id="IPR015500">
    <property type="entry name" value="Peptidase_S8_subtilisin-rel"/>
</dbReference>
<dbReference type="eggNOG" id="COG1404">
    <property type="taxonomic scope" value="Bacteria"/>
</dbReference>
<organism evidence="9 10">
    <name type="scientific">Pseudidiomarina atlantica</name>
    <dbReference type="NCBI Taxonomy" id="1517416"/>
    <lineage>
        <taxon>Bacteria</taxon>
        <taxon>Pseudomonadati</taxon>
        <taxon>Pseudomonadota</taxon>
        <taxon>Gammaproteobacteria</taxon>
        <taxon>Alteromonadales</taxon>
        <taxon>Idiomarinaceae</taxon>
        <taxon>Pseudidiomarina</taxon>
    </lineage>
</organism>
<dbReference type="PRINTS" id="PR00723">
    <property type="entry name" value="SUBTILISIN"/>
</dbReference>
<dbReference type="OrthoDB" id="614750at2"/>
<keyword evidence="10" id="KW-1185">Reference proteome</keyword>
<dbReference type="InterPro" id="IPR023828">
    <property type="entry name" value="Peptidase_S8_Ser-AS"/>
</dbReference>
<comment type="caution">
    <text evidence="9">The sequence shown here is derived from an EMBL/GenBank/DDBJ whole genome shotgun (WGS) entry which is preliminary data.</text>
</comment>
<proteinExistence type="inferred from homology"/>
<reference evidence="9 10" key="1">
    <citation type="submission" date="2014-06" db="EMBL/GenBank/DDBJ databases">
        <title>Draft genome sequence of Idiomarina sp. MCCC 1A10513.</title>
        <authorList>
            <person name="Du J."/>
            <person name="Lai Q."/>
            <person name="Shao Z."/>
        </authorList>
    </citation>
    <scope>NUCLEOTIDE SEQUENCE [LARGE SCALE GENOMIC DNA]</scope>
    <source>
        <strain evidence="9 10">MCCC 1A10513</strain>
    </source>
</reference>
<name>A0A094IKE9_9GAMM</name>
<dbReference type="InterPro" id="IPR045051">
    <property type="entry name" value="SBT"/>
</dbReference>
<evidence type="ECO:0000256" key="2">
    <source>
        <dbReference type="ARBA" id="ARBA00022801"/>
    </source>
</evidence>
<dbReference type="InterPro" id="IPR000209">
    <property type="entry name" value="Peptidase_S8/S53_dom"/>
</dbReference>
<sequence>MMKDVTRVMRPAALALAVASSLTVSAVVAQQVQRIPLPQMEQVPTPAQVEKRAKSELQMVRKFDVTRFIVELDEPAAAVYKGGIAEFAATATAGKGDKIDLSSKAVQSYQQFLLGEQNEVLRGLQARVSNLSVKHHMTLTFNGMVVEVPGEVENQDELLAALSQVEGVKRVYPDEVYYASTPTSMDLINAPAVWSQLGGQAQAGRNIRVAIIDGGIDFDHPAFADNGHPAVARPAKPDYCDTVQPSFCNDKLIVARWYEPASGFEAHPDETMDPRDHNGHGTHVAGTAAGNPVTGNLNGAAVNVVGVAPGAHVMVYKALFSRPDGQGSGSSSQLIPALEDAVADGADVINNSWGGGPGGLPTQSPYATAFANARAAGVLTVTAAGNDGPGDRTVGCPGCIEDGLTVASSQHGRTFSASAQISGVGTVSYTPGAGNFAITSPISGNLALASTAGDVEACSAIPAGTFTNRIVLVSRGNCTFEEKAANVQAAGARAMIVYNNESGTITMSMPSATLPSVMITQTAGQAATSNWTASSTATISPTQISVDTDAEDAMSGFSSRGPNGDSTFLKPDIVAPGSAIFAAFPDNALGTLSGTSMASPHVAGAAALLLDGRGNLNADQLKSILMTSTDSGVRDTDQVTPASPFDRGAGRLNVEKAADTFVVVDKPSFASNACAINCSFSRIVTNTGNSSVSFTVAYNFDDPNMRAEADVTTFTLAPGASRSIDFEFDTRFTSTGWNFGEVLFNTSASSHPTMRMPVALLVENSDDDAILSVVQVGNEPIQAGVPFNVQTLVRLGTNSNPLDVKVTVPEAATLNRSALSFNELRSTATSRGARNNDKEIYWTGTQADEPNTTTMTTAAFSFAGQRLSDLLAEAPASACADGCDDDVFNLDISAVGSVTLAGQTYDSLAISANGIIGAGSNTAALTTSATNLDIPNEAGSNAFWAPFWSDLEMGPNVGGGQINYAALTVGSTDYLVVEYDDVRLYNNATGPSFTFSVWFKIGTDEVYFNYIDIPTTAISDLTIGAEAINDGRQVIGIERFYDGSGTYPSVGQLLRPILAYGEQAVLTIDAEMEVEFIAQAPDRVVQTSDDQAVTITLADELVAANQDLLTVANVAVGSETYTAFLPREVVVNGAITVQVVDQPSNGSVDVLENNNLVYTPNAGFDGVDTFTYEGVDEGGQKTSLGT</sequence>
<dbReference type="GO" id="GO:0004252">
    <property type="term" value="F:serine-type endopeptidase activity"/>
    <property type="evidence" value="ECO:0007669"/>
    <property type="project" value="UniProtKB-UniRule"/>
</dbReference>
<dbReference type="InterPro" id="IPR017312">
    <property type="entry name" value="Subtilisin_Alteromonadales"/>
</dbReference>
<evidence type="ECO:0000313" key="9">
    <source>
        <dbReference type="EMBL" id="KFZ28185.1"/>
    </source>
</evidence>
<feature type="domain" description="Peptidase S8/S53" evidence="7">
    <location>
        <begin position="204"/>
        <end position="636"/>
    </location>
</feature>
<dbReference type="InterPro" id="IPR046450">
    <property type="entry name" value="PA_dom_sf"/>
</dbReference>
<feature type="domain" description="PA" evidence="8">
    <location>
        <begin position="444"/>
        <end position="526"/>
    </location>
</feature>
<dbReference type="CDD" id="cd04818">
    <property type="entry name" value="PA_subtilisin_1"/>
    <property type="match status" value="1"/>
</dbReference>
<comment type="similarity">
    <text evidence="5">Belongs to the peptidase S8 family.</text>
</comment>
<evidence type="ECO:0008006" key="11">
    <source>
        <dbReference type="Google" id="ProtNLM"/>
    </source>
</evidence>
<dbReference type="EMBL" id="JPIN01000011">
    <property type="protein sequence ID" value="KFZ28185.1"/>
    <property type="molecule type" value="Genomic_DNA"/>
</dbReference>
<feature type="non-terminal residue" evidence="9">
    <location>
        <position position="1186"/>
    </location>
</feature>
<dbReference type="PROSITE" id="PS00138">
    <property type="entry name" value="SUBTILASE_SER"/>
    <property type="match status" value="1"/>
</dbReference>
<evidence type="ECO:0000256" key="4">
    <source>
        <dbReference type="PIRSR" id="PIRSR615500-1"/>
    </source>
</evidence>
<feature type="active site" description="Charge relay system" evidence="4 5">
    <location>
        <position position="213"/>
    </location>
</feature>
<dbReference type="GO" id="GO:0006508">
    <property type="term" value="P:proteolysis"/>
    <property type="evidence" value="ECO:0007669"/>
    <property type="project" value="UniProtKB-KW"/>
</dbReference>
<feature type="active site" description="Charge relay system" evidence="4 5">
    <location>
        <position position="280"/>
    </location>
</feature>
<dbReference type="SUPFAM" id="SSF52743">
    <property type="entry name" value="Subtilisin-like"/>
    <property type="match status" value="1"/>
</dbReference>
<evidence type="ECO:0000256" key="5">
    <source>
        <dbReference type="PROSITE-ProRule" id="PRU01240"/>
    </source>
</evidence>
<dbReference type="Gene3D" id="2.60.40.3440">
    <property type="match status" value="1"/>
</dbReference>
<evidence type="ECO:0000256" key="1">
    <source>
        <dbReference type="ARBA" id="ARBA00022670"/>
    </source>
</evidence>
<dbReference type="PIRSF" id="PIRSF037898">
    <property type="entry name" value="Subtilisin_rel_Sputw3181_3341"/>
    <property type="match status" value="1"/>
</dbReference>
<evidence type="ECO:0000259" key="7">
    <source>
        <dbReference type="Pfam" id="PF00082"/>
    </source>
</evidence>
<dbReference type="InterPro" id="IPR036852">
    <property type="entry name" value="Peptidase_S8/S53_dom_sf"/>
</dbReference>